<organism evidence="1 2">
    <name type="scientific">Fistulifera solaris</name>
    <name type="common">Oleaginous diatom</name>
    <dbReference type="NCBI Taxonomy" id="1519565"/>
    <lineage>
        <taxon>Eukaryota</taxon>
        <taxon>Sar</taxon>
        <taxon>Stramenopiles</taxon>
        <taxon>Ochrophyta</taxon>
        <taxon>Bacillariophyta</taxon>
        <taxon>Bacillariophyceae</taxon>
        <taxon>Bacillariophycidae</taxon>
        <taxon>Naviculales</taxon>
        <taxon>Naviculaceae</taxon>
        <taxon>Fistulifera</taxon>
    </lineage>
</organism>
<dbReference type="Proteomes" id="UP000198406">
    <property type="component" value="Unassembled WGS sequence"/>
</dbReference>
<dbReference type="EMBL" id="BDSP01000087">
    <property type="protein sequence ID" value="GAX15046.1"/>
    <property type="molecule type" value="Genomic_DNA"/>
</dbReference>
<keyword evidence="2" id="KW-1185">Reference proteome</keyword>
<proteinExistence type="predicted"/>
<reference evidence="1 2" key="1">
    <citation type="journal article" date="2015" name="Plant Cell">
        <title>Oil accumulation by the oleaginous diatom Fistulifera solaris as revealed by the genome and transcriptome.</title>
        <authorList>
            <person name="Tanaka T."/>
            <person name="Maeda Y."/>
            <person name="Veluchamy A."/>
            <person name="Tanaka M."/>
            <person name="Abida H."/>
            <person name="Marechal E."/>
            <person name="Bowler C."/>
            <person name="Muto M."/>
            <person name="Sunaga Y."/>
            <person name="Tanaka M."/>
            <person name="Yoshino T."/>
            <person name="Taniguchi T."/>
            <person name="Fukuda Y."/>
            <person name="Nemoto M."/>
            <person name="Matsumoto M."/>
            <person name="Wong P.S."/>
            <person name="Aburatani S."/>
            <person name="Fujibuchi W."/>
        </authorList>
    </citation>
    <scope>NUCLEOTIDE SEQUENCE [LARGE SCALE GENOMIC DNA]</scope>
    <source>
        <strain evidence="1 2">JPCC DA0580</strain>
    </source>
</reference>
<gene>
    <name evidence="1" type="ORF">FisN_12Lu390</name>
</gene>
<accession>A0A1Z5JMA2</accession>
<evidence type="ECO:0000313" key="1">
    <source>
        <dbReference type="EMBL" id="GAX15046.1"/>
    </source>
</evidence>
<evidence type="ECO:0000313" key="2">
    <source>
        <dbReference type="Proteomes" id="UP000198406"/>
    </source>
</evidence>
<sequence>MLPWIFPSRGGGWARRYLAFRRSILRTSWLTKDRYPCPPLTLFDFSRHDDAVDASRVGEYDTDAWRISDDRVIGGFSKAQAILLRTPEEVVRHDAESEDMTDLKDETILHTATVNAEDDFVPFLRWQGTLDTTVGLQSMAQRSGFAALRSPEFPFSGANLQGLYNALEGRSNHGPSRMCPTMGPSFRLKDSSCLSLIYH</sequence>
<comment type="caution">
    <text evidence="1">The sequence shown here is derived from an EMBL/GenBank/DDBJ whole genome shotgun (WGS) entry which is preliminary data.</text>
</comment>
<dbReference type="AlphaFoldDB" id="A0A1Z5JMA2"/>
<dbReference type="InParanoid" id="A0A1Z5JMA2"/>
<protein>
    <submittedName>
        <fullName evidence="1">Uncharacterized protein</fullName>
    </submittedName>
</protein>
<name>A0A1Z5JMA2_FISSO</name>
<dbReference type="OrthoDB" id="42561at2759"/>